<dbReference type="Proteomes" id="UP001292116">
    <property type="component" value="Unassembled WGS sequence"/>
</dbReference>
<proteinExistence type="predicted"/>
<evidence type="ECO:0008006" key="3">
    <source>
        <dbReference type="Google" id="ProtNLM"/>
    </source>
</evidence>
<name>A0ABU5L5P3_9PSED</name>
<dbReference type="RefSeq" id="WP_322492093.1">
    <property type="nucleotide sequence ID" value="NZ_JAHVER010000010.1"/>
</dbReference>
<keyword evidence="2" id="KW-1185">Reference proteome</keyword>
<reference evidence="1 2" key="1">
    <citation type="submission" date="2023-11" db="EMBL/GenBank/DDBJ databases">
        <title>Draft genomes analysis of Pseudomonas asiatica isolated from milk, feces and farm soil of cows suffering from clinical mastitis.</title>
        <authorList>
            <person name="Rahman T."/>
            <person name="Das Z.C."/>
            <person name="Hoque M.N."/>
        </authorList>
    </citation>
    <scope>NUCLEOTIDE SEQUENCE [LARGE SCALE GENOMIC DNA]</scope>
    <source>
        <strain evidence="1 2">2F2</strain>
    </source>
</reference>
<evidence type="ECO:0000313" key="2">
    <source>
        <dbReference type="Proteomes" id="UP001292116"/>
    </source>
</evidence>
<comment type="caution">
    <text evidence="1">The sequence shown here is derived from an EMBL/GenBank/DDBJ whole genome shotgun (WGS) entry which is preliminary data.</text>
</comment>
<accession>A0ABU5L5P3</accession>
<evidence type="ECO:0000313" key="1">
    <source>
        <dbReference type="EMBL" id="MDZ5741132.1"/>
    </source>
</evidence>
<dbReference type="EMBL" id="JAXUBM010000035">
    <property type="protein sequence ID" value="MDZ5741132.1"/>
    <property type="molecule type" value="Genomic_DNA"/>
</dbReference>
<protein>
    <recommendedName>
        <fullName evidence="3">Entry exclusion lipoprotein TrbK</fullName>
    </recommendedName>
</protein>
<gene>
    <name evidence="1" type="ORF">SOW75_23395</name>
</gene>
<sequence length="65" mass="7038">MSPFRALLIILAVVGGISAYKTLTTTRAPIDAVGECNSISDLEKKQECLEEKTKDLRIPSAEKSS</sequence>
<organism evidence="1 2">
    <name type="scientific">Pseudomonas asiatica</name>
    <dbReference type="NCBI Taxonomy" id="2219225"/>
    <lineage>
        <taxon>Bacteria</taxon>
        <taxon>Pseudomonadati</taxon>
        <taxon>Pseudomonadota</taxon>
        <taxon>Gammaproteobacteria</taxon>
        <taxon>Pseudomonadales</taxon>
        <taxon>Pseudomonadaceae</taxon>
        <taxon>Pseudomonas</taxon>
    </lineage>
</organism>